<keyword evidence="5 8" id="KW-0238">DNA-binding</keyword>
<evidence type="ECO:0000256" key="9">
    <source>
        <dbReference type="SAM" id="MobiDB-lite"/>
    </source>
</evidence>
<dbReference type="PANTHER" id="PTHR31089">
    <property type="entry name" value="CYCLIC DOF FACTOR 2"/>
    <property type="match status" value="1"/>
</dbReference>
<keyword evidence="12" id="KW-1185">Reference proteome</keyword>
<evidence type="ECO:0000256" key="4">
    <source>
        <dbReference type="ARBA" id="ARBA00023015"/>
    </source>
</evidence>
<proteinExistence type="predicted"/>
<dbReference type="InterPro" id="IPR045174">
    <property type="entry name" value="Dof"/>
</dbReference>
<dbReference type="Pfam" id="PF02701">
    <property type="entry name" value="Zn_ribbon_Dof"/>
    <property type="match status" value="1"/>
</dbReference>
<keyword evidence="3" id="KW-0862">Zinc</keyword>
<evidence type="ECO:0000256" key="8">
    <source>
        <dbReference type="PROSITE-ProRule" id="PRU00071"/>
    </source>
</evidence>
<evidence type="ECO:0000256" key="2">
    <source>
        <dbReference type="ARBA" id="ARBA00022771"/>
    </source>
</evidence>
<comment type="caution">
    <text evidence="11">The sequence shown here is derived from an EMBL/GenBank/DDBJ whole genome shotgun (WGS) entry which is preliminary data.</text>
</comment>
<feature type="compositionally biased region" description="Basic and acidic residues" evidence="9">
    <location>
        <begin position="113"/>
        <end position="123"/>
    </location>
</feature>
<accession>A0ABD3DPW6</accession>
<reference evidence="12" key="1">
    <citation type="journal article" date="2024" name="IScience">
        <title>Strigolactones Initiate the Formation of Haustorium-like Structures in Castilleja.</title>
        <authorList>
            <person name="Buerger M."/>
            <person name="Peterson D."/>
            <person name="Chory J."/>
        </authorList>
    </citation>
    <scope>NUCLEOTIDE SEQUENCE [LARGE SCALE GENOMIC DNA]</scope>
</reference>
<keyword evidence="4" id="KW-0805">Transcription regulation</keyword>
<evidence type="ECO:0000256" key="7">
    <source>
        <dbReference type="ARBA" id="ARBA00023242"/>
    </source>
</evidence>
<dbReference type="Proteomes" id="UP001632038">
    <property type="component" value="Unassembled WGS sequence"/>
</dbReference>
<dbReference type="AlphaFoldDB" id="A0ABD3DPW6"/>
<feature type="compositionally biased region" description="Polar residues" evidence="9">
    <location>
        <begin position="41"/>
        <end position="63"/>
    </location>
</feature>
<dbReference type="PROSITE" id="PS50884">
    <property type="entry name" value="ZF_DOF_2"/>
    <property type="match status" value="1"/>
</dbReference>
<dbReference type="InterPro" id="IPR003851">
    <property type="entry name" value="Znf_Dof"/>
</dbReference>
<evidence type="ECO:0000313" key="11">
    <source>
        <dbReference type="EMBL" id="KAL3643904.1"/>
    </source>
</evidence>
<evidence type="ECO:0000259" key="10">
    <source>
        <dbReference type="PROSITE" id="PS50884"/>
    </source>
</evidence>
<feature type="region of interest" description="Disordered" evidence="9">
    <location>
        <begin position="29"/>
        <end position="124"/>
    </location>
</feature>
<keyword evidence="2 8" id="KW-0863">Zinc-finger</keyword>
<evidence type="ECO:0000313" key="12">
    <source>
        <dbReference type="Proteomes" id="UP001632038"/>
    </source>
</evidence>
<dbReference type="GO" id="GO:0003677">
    <property type="term" value="F:DNA binding"/>
    <property type="evidence" value="ECO:0007669"/>
    <property type="project" value="UniProtKB-UniRule"/>
</dbReference>
<evidence type="ECO:0000256" key="3">
    <source>
        <dbReference type="ARBA" id="ARBA00022833"/>
    </source>
</evidence>
<gene>
    <name evidence="11" type="ORF">CASFOL_011836</name>
</gene>
<comment type="subcellular location">
    <subcellularLocation>
        <location evidence="8">Nucleus</location>
    </subcellularLocation>
</comment>
<protein>
    <recommendedName>
        <fullName evidence="10">Dof-type domain-containing protein</fullName>
    </recommendedName>
</protein>
<dbReference type="PROSITE" id="PS01361">
    <property type="entry name" value="ZF_DOF_1"/>
    <property type="match status" value="1"/>
</dbReference>
<keyword evidence="6" id="KW-0804">Transcription</keyword>
<dbReference type="PANTHER" id="PTHR31089:SF1">
    <property type="entry name" value="CYCLIC DOF FACTOR 3"/>
    <property type="match status" value="1"/>
</dbReference>
<keyword evidence="1" id="KW-0479">Metal-binding</keyword>
<organism evidence="11 12">
    <name type="scientific">Castilleja foliolosa</name>
    <dbReference type="NCBI Taxonomy" id="1961234"/>
    <lineage>
        <taxon>Eukaryota</taxon>
        <taxon>Viridiplantae</taxon>
        <taxon>Streptophyta</taxon>
        <taxon>Embryophyta</taxon>
        <taxon>Tracheophyta</taxon>
        <taxon>Spermatophyta</taxon>
        <taxon>Magnoliopsida</taxon>
        <taxon>eudicotyledons</taxon>
        <taxon>Gunneridae</taxon>
        <taxon>Pentapetalae</taxon>
        <taxon>asterids</taxon>
        <taxon>lamiids</taxon>
        <taxon>Lamiales</taxon>
        <taxon>Orobanchaceae</taxon>
        <taxon>Pedicularideae</taxon>
        <taxon>Castillejinae</taxon>
        <taxon>Castilleja</taxon>
    </lineage>
</organism>
<name>A0ABD3DPW6_9LAMI</name>
<evidence type="ECO:0000256" key="5">
    <source>
        <dbReference type="ARBA" id="ARBA00023125"/>
    </source>
</evidence>
<dbReference type="EMBL" id="JAVIJP010000015">
    <property type="protein sequence ID" value="KAL3643904.1"/>
    <property type="molecule type" value="Genomic_DNA"/>
</dbReference>
<keyword evidence="7 8" id="KW-0539">Nucleus</keyword>
<dbReference type="GO" id="GO:0008270">
    <property type="term" value="F:zinc ion binding"/>
    <property type="evidence" value="ECO:0007669"/>
    <property type="project" value="UniProtKB-KW"/>
</dbReference>
<dbReference type="GO" id="GO:0005634">
    <property type="term" value="C:nucleus"/>
    <property type="evidence" value="ECO:0007669"/>
    <property type="project" value="UniProtKB-SubCell"/>
</dbReference>
<sequence length="435" mass="48158">MSEVKDPKIKLFGKTIELPETRVEAAEISEPAAQSCDAAKENSSNQIPSCSSDYSMLEDNNLNGEDAEDRDSQQSQSGWKQDDTNDENDPDHPSPPNQLKDSNAPPQEDPSEPQDKTLKKPDKIIPCPRCNSMDTKFCYFNNYNVKQPRHFCRNCQRYWTAGGTIRNVPVGAGRRKNKNILSCSQFRPLEISDTARAMNPNCTLLAFNSETTPLCESMVSVLNIADQTIRSREMNRDDRSSGSLVSSSKDEVPGLCGGSWPYPWQNAIQWSSPISPPTYVQLPFYSTAMLPYWAGPNIWNVPFIYPTPSSGLKSPTLGKHSRDENVLKQGNSLEDEETGKGIDNLEKKCLWVPKTLRIDDPGEAAKSSSIWATLGIKIDRDNGDFVSVGVGGGLFKAFRSPLKGNEKDVKVQETPLVLQANPAALSRSVSFRESS</sequence>
<evidence type="ECO:0000256" key="6">
    <source>
        <dbReference type="ARBA" id="ARBA00023163"/>
    </source>
</evidence>
<evidence type="ECO:0000256" key="1">
    <source>
        <dbReference type="ARBA" id="ARBA00022723"/>
    </source>
</evidence>
<feature type="domain" description="Dof-type" evidence="10">
    <location>
        <begin position="125"/>
        <end position="179"/>
    </location>
</feature>